<evidence type="ECO:0000313" key="7">
    <source>
        <dbReference type="Proteomes" id="UP000031599"/>
    </source>
</evidence>
<dbReference type="AlphaFoldDB" id="A0A0C2A0M9"/>
<dbReference type="InterPro" id="IPR044666">
    <property type="entry name" value="Cyclophilin_A-like"/>
</dbReference>
<dbReference type="PROSITE" id="PS50072">
    <property type="entry name" value="CSA_PPIASE_2"/>
    <property type="match status" value="1"/>
</dbReference>
<evidence type="ECO:0000259" key="5">
    <source>
        <dbReference type="PROSITE" id="PS50072"/>
    </source>
</evidence>
<protein>
    <recommendedName>
        <fullName evidence="1">peptidylprolyl isomerase</fullName>
        <ecNumber evidence="1">5.2.1.8</ecNumber>
    </recommendedName>
</protein>
<dbReference type="PANTHER" id="PTHR45625:SF4">
    <property type="entry name" value="PEPTIDYLPROLYL ISOMERASE DOMAIN AND WD REPEAT-CONTAINING PROTEIN 1"/>
    <property type="match status" value="1"/>
</dbReference>
<reference evidence="6 7" key="1">
    <citation type="submission" date="2014-12" db="EMBL/GenBank/DDBJ databases">
        <title>Genome assembly of Enhygromyxa salina DSM 15201.</title>
        <authorList>
            <person name="Sharma G."/>
            <person name="Subramanian S."/>
        </authorList>
    </citation>
    <scope>NUCLEOTIDE SEQUENCE [LARGE SCALE GENOMIC DNA]</scope>
    <source>
        <strain evidence="6 7">DSM 15201</strain>
    </source>
</reference>
<evidence type="ECO:0000256" key="4">
    <source>
        <dbReference type="SAM" id="MobiDB-lite"/>
    </source>
</evidence>
<feature type="domain" description="PPIase cyclophilin-type" evidence="5">
    <location>
        <begin position="163"/>
        <end position="318"/>
    </location>
</feature>
<accession>A0A0C2A0M9</accession>
<dbReference type="InterPro" id="IPR029000">
    <property type="entry name" value="Cyclophilin-like_dom_sf"/>
</dbReference>
<keyword evidence="2" id="KW-0697">Rotamase</keyword>
<dbReference type="SUPFAM" id="SSF50891">
    <property type="entry name" value="Cyclophilin-like"/>
    <property type="match status" value="1"/>
</dbReference>
<dbReference type="EC" id="5.2.1.8" evidence="1"/>
<dbReference type="PANTHER" id="PTHR45625">
    <property type="entry name" value="PEPTIDYL-PROLYL CIS-TRANS ISOMERASE-RELATED"/>
    <property type="match status" value="1"/>
</dbReference>
<dbReference type="Gene3D" id="2.40.100.10">
    <property type="entry name" value="Cyclophilin-like"/>
    <property type="match status" value="1"/>
</dbReference>
<dbReference type="Pfam" id="PF00160">
    <property type="entry name" value="Pro_isomerase"/>
    <property type="match status" value="1"/>
</dbReference>
<evidence type="ECO:0000256" key="2">
    <source>
        <dbReference type="ARBA" id="ARBA00023110"/>
    </source>
</evidence>
<name>A0A0C2A0M9_9BACT</name>
<feature type="compositionally biased region" description="Acidic residues" evidence="4">
    <location>
        <begin position="135"/>
        <end position="145"/>
    </location>
</feature>
<dbReference type="Proteomes" id="UP000031599">
    <property type="component" value="Unassembled WGS sequence"/>
</dbReference>
<dbReference type="InterPro" id="IPR002130">
    <property type="entry name" value="Cyclophilin-type_PPIase_dom"/>
</dbReference>
<dbReference type="GO" id="GO:0003755">
    <property type="term" value="F:peptidyl-prolyl cis-trans isomerase activity"/>
    <property type="evidence" value="ECO:0007669"/>
    <property type="project" value="UniProtKB-KW"/>
</dbReference>
<feature type="compositionally biased region" description="Low complexity" evidence="4">
    <location>
        <begin position="123"/>
        <end position="134"/>
    </location>
</feature>
<evidence type="ECO:0000256" key="1">
    <source>
        <dbReference type="ARBA" id="ARBA00013194"/>
    </source>
</evidence>
<proteinExistence type="predicted"/>
<keyword evidence="3 6" id="KW-0413">Isomerase</keyword>
<feature type="region of interest" description="Disordered" evidence="4">
    <location>
        <begin position="123"/>
        <end position="145"/>
    </location>
</feature>
<evidence type="ECO:0000256" key="3">
    <source>
        <dbReference type="ARBA" id="ARBA00023235"/>
    </source>
</evidence>
<gene>
    <name evidence="6" type="ORF">DB30_03937</name>
</gene>
<comment type="caution">
    <text evidence="6">The sequence shown here is derived from an EMBL/GenBank/DDBJ whole genome shotgun (WGS) entry which is preliminary data.</text>
</comment>
<sequence length="321" mass="33731">MCLLLTTVGCTLPPDPDGPYEGSCPILIECTAQSNNSDALLTSYLDSYGEDGSCWKEGPYQWGACRDSCVAALDSLNALNQEQGQPSCGGCELDSDCAAFGKSARCEDGYCARRALGDIEIADTTDTGDTGTDTGDTDSDTDIDTDGTIDDDCLFDTSKVVLDTSLGVMRLELDSVAAPEATEMFLRYVSANYYDGTIIHRVVESVLIQGGSYGPGPSLLTPSLAPIERLTQPTLPHGPGVIALLPTLNGTHVGPQWYMTVGSTSPSSMTAGVVFGALVEGGAVLDAISSVPVTTVAWLDFQLTNIPEQDVVVHEAYCVAQ</sequence>
<dbReference type="EMBL" id="JMCC02000030">
    <property type="protein sequence ID" value="KIG16953.1"/>
    <property type="molecule type" value="Genomic_DNA"/>
</dbReference>
<evidence type="ECO:0000313" key="6">
    <source>
        <dbReference type="EMBL" id="KIG16953.1"/>
    </source>
</evidence>
<organism evidence="6 7">
    <name type="scientific">Enhygromyxa salina</name>
    <dbReference type="NCBI Taxonomy" id="215803"/>
    <lineage>
        <taxon>Bacteria</taxon>
        <taxon>Pseudomonadati</taxon>
        <taxon>Myxococcota</taxon>
        <taxon>Polyangia</taxon>
        <taxon>Nannocystales</taxon>
        <taxon>Nannocystaceae</taxon>
        <taxon>Enhygromyxa</taxon>
    </lineage>
</organism>